<accession>A0A0F9CA21</accession>
<gene>
    <name evidence="1" type="ORF">LCGC14_2428020</name>
</gene>
<dbReference type="AlphaFoldDB" id="A0A0F9CA21"/>
<dbReference type="InterPro" id="IPR010064">
    <property type="entry name" value="HK97-gp10_tail"/>
</dbReference>
<organism evidence="1">
    <name type="scientific">marine sediment metagenome</name>
    <dbReference type="NCBI Taxonomy" id="412755"/>
    <lineage>
        <taxon>unclassified sequences</taxon>
        <taxon>metagenomes</taxon>
        <taxon>ecological metagenomes</taxon>
    </lineage>
</organism>
<proteinExistence type="predicted"/>
<protein>
    <recommendedName>
        <fullName evidence="2">HK97 gp10 family phage protein</fullName>
    </recommendedName>
</protein>
<evidence type="ECO:0000313" key="1">
    <source>
        <dbReference type="EMBL" id="KKL23177.1"/>
    </source>
</evidence>
<comment type="caution">
    <text evidence="1">The sequence shown here is derived from an EMBL/GenBank/DDBJ whole genome shotgun (WGS) entry which is preliminary data.</text>
</comment>
<reference evidence="1" key="1">
    <citation type="journal article" date="2015" name="Nature">
        <title>Complex archaea that bridge the gap between prokaryotes and eukaryotes.</title>
        <authorList>
            <person name="Spang A."/>
            <person name="Saw J.H."/>
            <person name="Jorgensen S.L."/>
            <person name="Zaremba-Niedzwiedzka K."/>
            <person name="Martijn J."/>
            <person name="Lind A.E."/>
            <person name="van Eijk R."/>
            <person name="Schleper C."/>
            <person name="Guy L."/>
            <person name="Ettema T.J."/>
        </authorList>
    </citation>
    <scope>NUCLEOTIDE SEQUENCE</scope>
</reference>
<evidence type="ECO:0008006" key="2">
    <source>
        <dbReference type="Google" id="ProtNLM"/>
    </source>
</evidence>
<dbReference type="EMBL" id="LAZR01037071">
    <property type="protein sequence ID" value="KKL23177.1"/>
    <property type="molecule type" value="Genomic_DNA"/>
</dbReference>
<name>A0A0F9CA21_9ZZZZ</name>
<dbReference type="NCBIfam" id="TIGR01725">
    <property type="entry name" value="phge_HK97_gp10"/>
    <property type="match status" value="1"/>
</dbReference>
<sequence length="160" mass="17593">MIDVDIRIGGFRELDEAFKTLPNAVSKRILRTAIRKALQPVKSAAVSIVHVMTGKLKKSIIISTKVVRSQAADSELRRGDAALVMGTSKEAGAYAHFEEFGTSKHSPHAFMRPAWDSNKAKVLQKIGDEAWKSLQKMAARLYKQAKAGKLSKIGKRSLFG</sequence>
<dbReference type="Pfam" id="PF04883">
    <property type="entry name" value="HK97-gp10_like"/>
    <property type="match status" value="1"/>
</dbReference>